<comment type="caution">
    <text evidence="1">The sequence shown here is derived from an EMBL/GenBank/DDBJ whole genome shotgun (WGS) entry which is preliminary data.</text>
</comment>
<accession>A0A8J4YVI9</accession>
<sequence length="110" mass="12369">MTPTPPYTNLWMNAWMMDGCWVDVDVWSDSMTPHDTTVLMRTEMRRHSWQHMADITAILSEGGEAAVNAVPTYLQACDLQDAATLASRELNWTLLRQPSVPEDDDNGNAS</sequence>
<evidence type="ECO:0000313" key="1">
    <source>
        <dbReference type="EMBL" id="KAG0729246.1"/>
    </source>
</evidence>
<protein>
    <submittedName>
        <fullName evidence="1">Uncharacterized protein</fullName>
    </submittedName>
</protein>
<gene>
    <name evidence="1" type="ORF">GWK47_030758</name>
</gene>
<organism evidence="1 2">
    <name type="scientific">Chionoecetes opilio</name>
    <name type="common">Atlantic snow crab</name>
    <name type="synonym">Cancer opilio</name>
    <dbReference type="NCBI Taxonomy" id="41210"/>
    <lineage>
        <taxon>Eukaryota</taxon>
        <taxon>Metazoa</taxon>
        <taxon>Ecdysozoa</taxon>
        <taxon>Arthropoda</taxon>
        <taxon>Crustacea</taxon>
        <taxon>Multicrustacea</taxon>
        <taxon>Malacostraca</taxon>
        <taxon>Eumalacostraca</taxon>
        <taxon>Eucarida</taxon>
        <taxon>Decapoda</taxon>
        <taxon>Pleocyemata</taxon>
        <taxon>Brachyura</taxon>
        <taxon>Eubrachyura</taxon>
        <taxon>Majoidea</taxon>
        <taxon>Majidae</taxon>
        <taxon>Chionoecetes</taxon>
    </lineage>
</organism>
<dbReference type="OrthoDB" id="6357832at2759"/>
<proteinExistence type="predicted"/>
<dbReference type="EMBL" id="JACEEZ010001418">
    <property type="protein sequence ID" value="KAG0729246.1"/>
    <property type="molecule type" value="Genomic_DNA"/>
</dbReference>
<keyword evidence="2" id="KW-1185">Reference proteome</keyword>
<name>A0A8J4YVI9_CHIOP</name>
<evidence type="ECO:0000313" key="2">
    <source>
        <dbReference type="Proteomes" id="UP000770661"/>
    </source>
</evidence>
<dbReference type="AlphaFoldDB" id="A0A8J4YVI9"/>
<reference evidence="1" key="1">
    <citation type="submission" date="2020-07" db="EMBL/GenBank/DDBJ databases">
        <title>The High-quality genome of the commercially important snow crab, Chionoecetes opilio.</title>
        <authorList>
            <person name="Jeong J.-H."/>
            <person name="Ryu S."/>
        </authorList>
    </citation>
    <scope>NUCLEOTIDE SEQUENCE</scope>
    <source>
        <strain evidence="1">MADBK_172401_WGS</strain>
        <tissue evidence="1">Digestive gland</tissue>
    </source>
</reference>
<dbReference type="Proteomes" id="UP000770661">
    <property type="component" value="Unassembled WGS sequence"/>
</dbReference>